<evidence type="ECO:0000313" key="1">
    <source>
        <dbReference type="EMBL" id="ELR54026.1"/>
    </source>
</evidence>
<dbReference type="AlphaFoldDB" id="L8ICS1"/>
<proteinExistence type="predicted"/>
<feature type="non-terminal residue" evidence="1">
    <location>
        <position position="1"/>
    </location>
</feature>
<dbReference type="InterPro" id="IPR011990">
    <property type="entry name" value="TPR-like_helical_dom_sf"/>
</dbReference>
<dbReference type="Gene3D" id="1.25.40.10">
    <property type="entry name" value="Tetratricopeptide repeat domain"/>
    <property type="match status" value="1"/>
</dbReference>
<dbReference type="Proteomes" id="UP000011080">
    <property type="component" value="Unassembled WGS sequence"/>
</dbReference>
<sequence>VLECRLFKVTAADKCRLIFFIARFLKLLGKTSEAEELFLSIENMLLQSQSMTKMLPRVQNAIGELCLEVGMTQEGFQYFQKAWFNLLEFSSRNLKDNQDLVKQKGRVLNNLAKSASEEYLKENHILQCATEISSLLDSNPCDQATMKYTEGVLTFAAGNACLAKMKLQECLNIRRNLFGEKSILVGEIMEFLADLLFFPLRHSERFQRKQAIEYYKQVIKIKENAGTLANSSLVRNQLSISLSDTLCKLAGQLLVSDSCHQVMMEAVGYLYKSLDLRATYLGYSHSSIPGILHLLREIERTRGRRYWPQGLSQQSSEGPRHGASFLEHLLKLNYHSAQSSDTVSSAMCTKADKLQGAKSLDLVAETISDKSKHASGQGKKLLRPIVSISAVEKTRKTQSNVGIWNGPEKAAVKKKKDYSSKTLPLGKMDGVVKLSWQRILSAKSESEKGLINANYQHPLVESLSANNPWKSVSELISEKWLFHSPDYSSVSHKCFLQRRSQFETKLMEDLK</sequence>
<accession>L8ICS1</accession>
<name>L8ICS1_9CETA</name>
<dbReference type="EMBL" id="JH881492">
    <property type="protein sequence ID" value="ELR54026.1"/>
    <property type="molecule type" value="Genomic_DNA"/>
</dbReference>
<reference evidence="1 2" key="1">
    <citation type="journal article" date="2012" name="Nat. Genet.">
        <title>The yak genome and adaptation to life at high altitude.</title>
        <authorList>
            <person name="Qiu Q."/>
            <person name="Zhang G."/>
            <person name="Ma T."/>
            <person name="Qian W."/>
            <person name="Wang J."/>
            <person name="Ye Z."/>
            <person name="Cao C."/>
            <person name="Hu Q."/>
            <person name="Kim J."/>
            <person name="Larkin D.M."/>
            <person name="Auvil L."/>
            <person name="Capitanu B."/>
            <person name="Ma J."/>
            <person name="Lewin H.A."/>
            <person name="Qian X."/>
            <person name="Lang Y."/>
            <person name="Zhou R."/>
            <person name="Wang L."/>
            <person name="Wang K."/>
            <person name="Xia J."/>
            <person name="Liao S."/>
            <person name="Pan S."/>
            <person name="Lu X."/>
            <person name="Hou H."/>
            <person name="Wang Y."/>
            <person name="Zang X."/>
            <person name="Yin Y."/>
            <person name="Ma H."/>
            <person name="Zhang J."/>
            <person name="Wang Z."/>
            <person name="Zhang Y."/>
            <person name="Zhang D."/>
            <person name="Yonezawa T."/>
            <person name="Hasegawa M."/>
            <person name="Zhong Y."/>
            <person name="Liu W."/>
            <person name="Zhang Y."/>
            <person name="Huang Z."/>
            <person name="Zhang S."/>
            <person name="Long R."/>
            <person name="Yang H."/>
            <person name="Wang J."/>
            <person name="Lenstra J.A."/>
            <person name="Cooper D.N."/>
            <person name="Wu Y."/>
            <person name="Wang J."/>
            <person name="Shi P."/>
            <person name="Wang J."/>
            <person name="Liu J."/>
        </authorList>
    </citation>
    <scope>NUCLEOTIDE SEQUENCE [LARGE SCALE GENOMIC DNA]</scope>
    <source>
        <strain evidence="2">yakQH1</strain>
    </source>
</reference>
<protein>
    <submittedName>
        <fullName evidence="1">Uncharacterized protein</fullName>
    </submittedName>
</protein>
<organism evidence="1 2">
    <name type="scientific">Bos mutus</name>
    <name type="common">wild yak</name>
    <dbReference type="NCBI Taxonomy" id="72004"/>
    <lineage>
        <taxon>Eukaryota</taxon>
        <taxon>Metazoa</taxon>
        <taxon>Chordata</taxon>
        <taxon>Craniata</taxon>
        <taxon>Vertebrata</taxon>
        <taxon>Euteleostomi</taxon>
        <taxon>Mammalia</taxon>
        <taxon>Eutheria</taxon>
        <taxon>Laurasiatheria</taxon>
        <taxon>Artiodactyla</taxon>
        <taxon>Ruminantia</taxon>
        <taxon>Pecora</taxon>
        <taxon>Bovidae</taxon>
        <taxon>Bovinae</taxon>
        <taxon>Bos</taxon>
    </lineage>
</organism>
<evidence type="ECO:0000313" key="2">
    <source>
        <dbReference type="Proteomes" id="UP000011080"/>
    </source>
</evidence>
<gene>
    <name evidence="1" type="ORF">M91_11830</name>
</gene>